<comment type="caution">
    <text evidence="1">The sequence shown here is derived from an EMBL/GenBank/DDBJ whole genome shotgun (WGS) entry which is preliminary data.</text>
</comment>
<organism evidence="1 2">
    <name type="scientific">Bugula neritina</name>
    <name type="common">Brown bryozoan</name>
    <name type="synonym">Sertularia neritina</name>
    <dbReference type="NCBI Taxonomy" id="10212"/>
    <lineage>
        <taxon>Eukaryota</taxon>
        <taxon>Metazoa</taxon>
        <taxon>Spiralia</taxon>
        <taxon>Lophotrochozoa</taxon>
        <taxon>Bryozoa</taxon>
        <taxon>Gymnolaemata</taxon>
        <taxon>Cheilostomatida</taxon>
        <taxon>Flustrina</taxon>
        <taxon>Buguloidea</taxon>
        <taxon>Bugulidae</taxon>
        <taxon>Bugula</taxon>
    </lineage>
</organism>
<dbReference type="AlphaFoldDB" id="A0A7J7K8W9"/>
<dbReference type="EMBL" id="VXIV02000942">
    <property type="protein sequence ID" value="KAF6035079.1"/>
    <property type="molecule type" value="Genomic_DNA"/>
</dbReference>
<reference evidence="1" key="1">
    <citation type="submission" date="2020-06" db="EMBL/GenBank/DDBJ databases">
        <title>Draft genome of Bugula neritina, a colonial animal packing powerful symbionts and potential medicines.</title>
        <authorList>
            <person name="Rayko M."/>
        </authorList>
    </citation>
    <scope>NUCLEOTIDE SEQUENCE [LARGE SCALE GENOMIC DNA]</scope>
    <source>
        <strain evidence="1">Kwan_BN1</strain>
    </source>
</reference>
<name>A0A7J7K8W9_BUGNE</name>
<dbReference type="Proteomes" id="UP000593567">
    <property type="component" value="Unassembled WGS sequence"/>
</dbReference>
<evidence type="ECO:0000313" key="2">
    <source>
        <dbReference type="Proteomes" id="UP000593567"/>
    </source>
</evidence>
<evidence type="ECO:0000313" key="1">
    <source>
        <dbReference type="EMBL" id="KAF6035079.1"/>
    </source>
</evidence>
<gene>
    <name evidence="1" type="ORF">EB796_006618</name>
</gene>
<proteinExistence type="predicted"/>
<sequence length="70" mass="8082">MKNSSMKNEFIKEGEYYSGCVIECCLNFVRAKRVRAKRVRAKRVSIRCILCVYSANGHLTQQLHQLMASL</sequence>
<keyword evidence="2" id="KW-1185">Reference proteome</keyword>
<accession>A0A7J7K8W9</accession>
<protein>
    <submittedName>
        <fullName evidence="1">Uncharacterized protein</fullName>
    </submittedName>
</protein>